<proteinExistence type="predicted"/>
<dbReference type="InterPro" id="IPR050441">
    <property type="entry name" value="RBM"/>
</dbReference>
<dbReference type="EMBL" id="CACRXK020003352">
    <property type="protein sequence ID" value="CAB3998428.1"/>
    <property type="molecule type" value="Genomic_DNA"/>
</dbReference>
<dbReference type="Proteomes" id="UP001152795">
    <property type="component" value="Unassembled WGS sequence"/>
</dbReference>
<feature type="region of interest" description="Disordered" evidence="1">
    <location>
        <begin position="171"/>
        <end position="218"/>
    </location>
</feature>
<protein>
    <submittedName>
        <fullName evidence="2">Transformer-2 homolog beta-like isoform X2</fullName>
    </submittedName>
</protein>
<dbReference type="Pfam" id="PF00076">
    <property type="entry name" value="RRM_1"/>
    <property type="match status" value="1"/>
</dbReference>
<dbReference type="InterPro" id="IPR000504">
    <property type="entry name" value="RRM_dom"/>
</dbReference>
<accession>A0A7D9I4U7</accession>
<dbReference type="SUPFAM" id="SSF54928">
    <property type="entry name" value="RNA-binding domain, RBD"/>
    <property type="match status" value="1"/>
</dbReference>
<dbReference type="PANTHER" id="PTHR48034">
    <property type="entry name" value="TRANSFORMER-2 SEX-DETERMINING PROTEIN-RELATED"/>
    <property type="match status" value="1"/>
</dbReference>
<dbReference type="Gene3D" id="3.30.70.330">
    <property type="match status" value="1"/>
</dbReference>
<dbReference type="CDD" id="cd12363">
    <property type="entry name" value="RRM_TRA2"/>
    <property type="match status" value="1"/>
</dbReference>
<comment type="caution">
    <text evidence="2">The sequence shown here is derived from an EMBL/GenBank/DDBJ whole genome shotgun (WGS) entry which is preliminary data.</text>
</comment>
<dbReference type="PROSITE" id="PS50102">
    <property type="entry name" value="RRM"/>
    <property type="match status" value="1"/>
</dbReference>
<evidence type="ECO:0000256" key="1">
    <source>
        <dbReference type="SAM" id="MobiDB-lite"/>
    </source>
</evidence>
<dbReference type="InterPro" id="IPR012677">
    <property type="entry name" value="Nucleotide-bd_a/b_plait_sf"/>
</dbReference>
<evidence type="ECO:0000313" key="2">
    <source>
        <dbReference type="EMBL" id="CAB3998428.1"/>
    </source>
</evidence>
<feature type="compositionally biased region" description="Basic and acidic residues" evidence="1">
    <location>
        <begin position="187"/>
        <end position="212"/>
    </location>
</feature>
<name>A0A7D9I4U7_PARCT</name>
<dbReference type="SMART" id="SM00360">
    <property type="entry name" value="RRM"/>
    <property type="match status" value="1"/>
</dbReference>
<reference evidence="2" key="1">
    <citation type="submission" date="2020-04" db="EMBL/GenBank/DDBJ databases">
        <authorList>
            <person name="Alioto T."/>
            <person name="Alioto T."/>
            <person name="Gomez Garrido J."/>
        </authorList>
    </citation>
    <scope>NUCLEOTIDE SEQUENCE</scope>
    <source>
        <strain evidence="2">A484AB</strain>
    </source>
</reference>
<keyword evidence="3" id="KW-1185">Reference proteome</keyword>
<sequence length="442" mass="50287">MAGKIDQHPSPDHIHPELDHTASPDHVQGLVHTVVQSHGLVHHEDLGPVHVLDTRDQKNIPDQDLKVLTTREDLHHFQDAEDIMETGSNCLGIFGLSLYTTERDLKDFLEKYGTVDSCQLVYDHQSGRSRGFAFAYFRDEEEAAKVKEETSGLELDGRRVRVDYSITQRAHTPTPGVYMGKPSQFRNRRDEHGGGGRSRDRYDRDDRRDRYSRSRSRSPRPCICSILFYKHHRRTHKPFNVSYAVCHVYSHSEQHESLDVCYYVRTRLQMVMTKFRASLEDQLMKPIVSRNMDISSSSMLTAEMFSTITMNHNKHAYKTVNLHNTLPHLFSCSFAATCLIRRRAAAAAPLFALGSNVSAPCSSYDVVSSNNKSSNIEYGQQGLSLNVDPLSDARWKGARGLGKLGCSGPNFRFLPRPPGFWSSAPVNDWWWMNSMELVFAEL</sequence>
<feature type="region of interest" description="Disordered" evidence="1">
    <location>
        <begin position="1"/>
        <end position="23"/>
    </location>
</feature>
<gene>
    <name evidence="2" type="ORF">PACLA_8A011104</name>
</gene>
<dbReference type="AlphaFoldDB" id="A0A7D9I4U7"/>
<dbReference type="GO" id="GO:0003723">
    <property type="term" value="F:RNA binding"/>
    <property type="evidence" value="ECO:0007669"/>
    <property type="project" value="UniProtKB-UniRule"/>
</dbReference>
<dbReference type="OrthoDB" id="439808at2759"/>
<organism evidence="2 3">
    <name type="scientific">Paramuricea clavata</name>
    <name type="common">Red gorgonian</name>
    <name type="synonym">Violescent sea-whip</name>
    <dbReference type="NCBI Taxonomy" id="317549"/>
    <lineage>
        <taxon>Eukaryota</taxon>
        <taxon>Metazoa</taxon>
        <taxon>Cnidaria</taxon>
        <taxon>Anthozoa</taxon>
        <taxon>Octocorallia</taxon>
        <taxon>Malacalcyonacea</taxon>
        <taxon>Plexauridae</taxon>
        <taxon>Paramuricea</taxon>
    </lineage>
</organism>
<evidence type="ECO:0000313" key="3">
    <source>
        <dbReference type="Proteomes" id="UP001152795"/>
    </source>
</evidence>
<dbReference type="InterPro" id="IPR035979">
    <property type="entry name" value="RBD_domain_sf"/>
</dbReference>